<reference evidence="2" key="1">
    <citation type="submission" date="2025-08" db="UniProtKB">
        <authorList>
            <consortium name="Ensembl"/>
        </authorList>
    </citation>
    <scope>IDENTIFICATION</scope>
</reference>
<evidence type="ECO:0000313" key="3">
    <source>
        <dbReference type="Proteomes" id="UP000261580"/>
    </source>
</evidence>
<proteinExistence type="predicted"/>
<keyword evidence="1" id="KW-1133">Transmembrane helix</keyword>
<evidence type="ECO:0000256" key="1">
    <source>
        <dbReference type="SAM" id="Phobius"/>
    </source>
</evidence>
<keyword evidence="1" id="KW-0472">Membrane</keyword>
<name>A0A3Q4HV50_NEOBR</name>
<sequence length="78" mass="8768">MLAPFAVLLVSLDTHLVFLLAFLYCSCSFLLENLTKNLSVWNVAYSAACCSKNIHLPVHNLIVESQLQCQPLFIKKQT</sequence>
<accession>A0A3Q4HV50</accession>
<dbReference type="Bgee" id="ENSNBRG00000021203">
    <property type="expression patterns" value="Expressed in liver"/>
</dbReference>
<evidence type="ECO:0000313" key="2">
    <source>
        <dbReference type="Ensembl" id="ENSNBRP00000027815.1"/>
    </source>
</evidence>
<dbReference type="Ensembl" id="ENSNBRT00000028540.1">
    <property type="protein sequence ID" value="ENSNBRP00000027815.1"/>
    <property type="gene ID" value="ENSNBRG00000021203.1"/>
</dbReference>
<protein>
    <submittedName>
        <fullName evidence="2">Uncharacterized protein</fullName>
    </submittedName>
</protein>
<reference evidence="2" key="2">
    <citation type="submission" date="2025-09" db="UniProtKB">
        <authorList>
            <consortium name="Ensembl"/>
        </authorList>
    </citation>
    <scope>IDENTIFICATION</scope>
</reference>
<keyword evidence="1" id="KW-0812">Transmembrane</keyword>
<keyword evidence="3" id="KW-1185">Reference proteome</keyword>
<organism evidence="2 3">
    <name type="scientific">Neolamprologus brichardi</name>
    <name type="common">Fairy cichlid</name>
    <name type="synonym">Lamprologus brichardi</name>
    <dbReference type="NCBI Taxonomy" id="32507"/>
    <lineage>
        <taxon>Eukaryota</taxon>
        <taxon>Metazoa</taxon>
        <taxon>Chordata</taxon>
        <taxon>Craniata</taxon>
        <taxon>Vertebrata</taxon>
        <taxon>Euteleostomi</taxon>
        <taxon>Actinopterygii</taxon>
        <taxon>Neopterygii</taxon>
        <taxon>Teleostei</taxon>
        <taxon>Neoteleostei</taxon>
        <taxon>Acanthomorphata</taxon>
        <taxon>Ovalentaria</taxon>
        <taxon>Cichlomorphae</taxon>
        <taxon>Cichliformes</taxon>
        <taxon>Cichlidae</taxon>
        <taxon>African cichlids</taxon>
        <taxon>Pseudocrenilabrinae</taxon>
        <taxon>Lamprologini</taxon>
        <taxon>Neolamprologus</taxon>
    </lineage>
</organism>
<dbReference type="AlphaFoldDB" id="A0A3Q4HV50"/>
<dbReference type="Proteomes" id="UP000261580">
    <property type="component" value="Unassembled WGS sequence"/>
</dbReference>
<feature type="transmembrane region" description="Helical" evidence="1">
    <location>
        <begin position="6"/>
        <end position="31"/>
    </location>
</feature>